<accession>A0AAN9T9G6</accession>
<sequence length="327" mass="37578">MFKFGFLVFVIACAIQYTFVVSIPVNSHSEPLSKELEIVGQAAVSVLKAAGEFTESVASTIRNHASFGLSKTALSMVLKLHVVGLAADPSMFKSKKTSDELSNEELEQYHVTAKSVIQLREKLDEMEKAEEVLNRVIDETAKHILTNKLSDFHKQCLRLLYKALDNSFQTESTLRDAYTSLREKNQKEFKAPSVYGHYDSFDDIPEQAKQKFVRAILNKLFLHHIDNRVTVYKDEYFVLARSIVELAKGEKFETVQDIYQKTLSEVTPKVDLRQFEVFDAADNLFGKLKENFKKHPTLDTELQRLQKDVSQRKEWNKSVWDLDIFIL</sequence>
<dbReference type="Proteomes" id="UP001367676">
    <property type="component" value="Unassembled WGS sequence"/>
</dbReference>
<dbReference type="AlphaFoldDB" id="A0AAN9T9G6"/>
<evidence type="ECO:0000313" key="1">
    <source>
        <dbReference type="EMBL" id="KAK7579767.1"/>
    </source>
</evidence>
<dbReference type="EMBL" id="JBBCAQ010000034">
    <property type="protein sequence ID" value="KAK7579767.1"/>
    <property type="molecule type" value="Genomic_DNA"/>
</dbReference>
<organism evidence="1 2">
    <name type="scientific">Parthenolecanium corni</name>
    <dbReference type="NCBI Taxonomy" id="536013"/>
    <lineage>
        <taxon>Eukaryota</taxon>
        <taxon>Metazoa</taxon>
        <taxon>Ecdysozoa</taxon>
        <taxon>Arthropoda</taxon>
        <taxon>Hexapoda</taxon>
        <taxon>Insecta</taxon>
        <taxon>Pterygota</taxon>
        <taxon>Neoptera</taxon>
        <taxon>Paraneoptera</taxon>
        <taxon>Hemiptera</taxon>
        <taxon>Sternorrhyncha</taxon>
        <taxon>Coccoidea</taxon>
        <taxon>Coccidae</taxon>
        <taxon>Parthenolecanium</taxon>
    </lineage>
</organism>
<name>A0AAN9T9G6_9HEMI</name>
<comment type="caution">
    <text evidence="1">The sequence shown here is derived from an EMBL/GenBank/DDBJ whole genome shotgun (WGS) entry which is preliminary data.</text>
</comment>
<reference evidence="1 2" key="1">
    <citation type="submission" date="2024-03" db="EMBL/GenBank/DDBJ databases">
        <title>Adaptation during the transition from Ophiocordyceps entomopathogen to insect associate is accompanied by gene loss and intensified selection.</title>
        <authorList>
            <person name="Ward C.M."/>
            <person name="Onetto C.A."/>
            <person name="Borneman A.R."/>
        </authorList>
    </citation>
    <scope>NUCLEOTIDE SEQUENCE [LARGE SCALE GENOMIC DNA]</scope>
    <source>
        <strain evidence="1">AWRI1</strain>
        <tissue evidence="1">Single Adult Female</tissue>
    </source>
</reference>
<proteinExistence type="predicted"/>
<gene>
    <name evidence="1" type="ORF">V9T40_000396</name>
</gene>
<protein>
    <submittedName>
        <fullName evidence="1">Uncharacterized protein</fullName>
    </submittedName>
</protein>
<evidence type="ECO:0000313" key="2">
    <source>
        <dbReference type="Proteomes" id="UP001367676"/>
    </source>
</evidence>
<keyword evidence="2" id="KW-1185">Reference proteome</keyword>